<dbReference type="InterPro" id="IPR052055">
    <property type="entry name" value="Hepadnavirus_pol/RT"/>
</dbReference>
<evidence type="ECO:0000313" key="3">
    <source>
        <dbReference type="EMBL" id="KAA6380201.1"/>
    </source>
</evidence>
<dbReference type="InterPro" id="IPR043502">
    <property type="entry name" value="DNA/RNA_pol_sf"/>
</dbReference>
<feature type="region of interest" description="Disordered" evidence="1">
    <location>
        <begin position="1"/>
        <end position="52"/>
    </location>
</feature>
<evidence type="ECO:0000259" key="2">
    <source>
        <dbReference type="Pfam" id="PF00078"/>
    </source>
</evidence>
<proteinExistence type="predicted"/>
<dbReference type="InterPro" id="IPR000477">
    <property type="entry name" value="RT_dom"/>
</dbReference>
<organism evidence="3 4">
    <name type="scientific">Streblomastix strix</name>
    <dbReference type="NCBI Taxonomy" id="222440"/>
    <lineage>
        <taxon>Eukaryota</taxon>
        <taxon>Metamonada</taxon>
        <taxon>Preaxostyla</taxon>
        <taxon>Oxymonadida</taxon>
        <taxon>Streblomastigidae</taxon>
        <taxon>Streblomastix</taxon>
    </lineage>
</organism>
<feature type="domain" description="Reverse transcriptase" evidence="2">
    <location>
        <begin position="236"/>
        <end position="324"/>
    </location>
</feature>
<feature type="compositionally biased region" description="Polar residues" evidence="1">
    <location>
        <begin position="21"/>
        <end position="39"/>
    </location>
</feature>
<dbReference type="PANTHER" id="PTHR33050:SF7">
    <property type="entry name" value="RIBONUCLEASE H"/>
    <property type="match status" value="1"/>
</dbReference>
<dbReference type="PANTHER" id="PTHR33050">
    <property type="entry name" value="REVERSE TRANSCRIPTASE DOMAIN-CONTAINING PROTEIN"/>
    <property type="match status" value="1"/>
</dbReference>
<accession>A0A5J4VCJ9</accession>
<comment type="caution">
    <text evidence="3">The sequence shown here is derived from an EMBL/GenBank/DDBJ whole genome shotgun (WGS) entry which is preliminary data.</text>
</comment>
<dbReference type="AlphaFoldDB" id="A0A5J4VCJ9"/>
<dbReference type="Gene3D" id="3.10.10.10">
    <property type="entry name" value="HIV Type 1 Reverse Transcriptase, subunit A, domain 1"/>
    <property type="match status" value="1"/>
</dbReference>
<dbReference type="Gene3D" id="3.30.70.270">
    <property type="match status" value="1"/>
</dbReference>
<dbReference type="Pfam" id="PF00078">
    <property type="entry name" value="RVT_1"/>
    <property type="match status" value="1"/>
</dbReference>
<feature type="non-terminal residue" evidence="3">
    <location>
        <position position="1"/>
    </location>
</feature>
<feature type="region of interest" description="Disordered" evidence="1">
    <location>
        <begin position="85"/>
        <end position="104"/>
    </location>
</feature>
<evidence type="ECO:0000313" key="4">
    <source>
        <dbReference type="Proteomes" id="UP000324800"/>
    </source>
</evidence>
<name>A0A5J4VCJ9_9EUKA</name>
<protein>
    <recommendedName>
        <fullName evidence="2">Reverse transcriptase domain-containing protein</fullName>
    </recommendedName>
</protein>
<dbReference type="InterPro" id="IPR043128">
    <property type="entry name" value="Rev_trsase/Diguanyl_cyclase"/>
</dbReference>
<dbReference type="Proteomes" id="UP000324800">
    <property type="component" value="Unassembled WGS sequence"/>
</dbReference>
<gene>
    <name evidence="3" type="ORF">EZS28_024275</name>
</gene>
<evidence type="ECO:0000256" key="1">
    <source>
        <dbReference type="SAM" id="MobiDB-lite"/>
    </source>
</evidence>
<dbReference type="EMBL" id="SNRW01008048">
    <property type="protein sequence ID" value="KAA6380201.1"/>
    <property type="molecule type" value="Genomic_DNA"/>
</dbReference>
<reference evidence="3 4" key="1">
    <citation type="submission" date="2019-03" db="EMBL/GenBank/DDBJ databases">
        <title>Single cell metagenomics reveals metabolic interactions within the superorganism composed of flagellate Streblomastix strix and complex community of Bacteroidetes bacteria on its surface.</title>
        <authorList>
            <person name="Treitli S.C."/>
            <person name="Kolisko M."/>
            <person name="Husnik F."/>
            <person name="Keeling P."/>
            <person name="Hampl V."/>
        </authorList>
    </citation>
    <scope>NUCLEOTIDE SEQUENCE [LARGE SCALE GENOMIC DNA]</scope>
    <source>
        <strain evidence="3">ST1C</strain>
    </source>
</reference>
<sequence>PAPVGVQEKLKQRKGSKNSKTEGLSASDKPSQSSNAQAQTKTTSKVPKPKVAIKKRVNRSIVADRARTLQPREISVEISLWDRKEERADDNGSSGDGGNDWRIDIQRERQWNGKKDQKIYINMKTDKKRRLLKRYVLSEIQRLKQLIEIRRKQNDNPIQRNIRREGSLPRYVEGSIGRRNSHTNLIRQSEMVEPYIPYKETQWNMEKDSGCEQVVQGNREIILQNAWTRGTFNFYYNNYSFNVMSFGTKHSSIFFAEAIESILRQIRIHSEIKILNYCDDILLIHQDKQTLKTQTMKILKTLEQFGWTISTEKCEIEPKQVITFLEWIWNLKEINIRMSDERKLKLIQTLKDMCNVIYKNKSIKIRQLAVLISRLNFLRPQIKETSLYLIELDKAKTQALKTKSWDGIMIVKRTVIRELK</sequence>
<dbReference type="SUPFAM" id="SSF56672">
    <property type="entry name" value="DNA/RNA polymerases"/>
    <property type="match status" value="1"/>
</dbReference>